<feature type="region of interest" description="Disordered" evidence="3">
    <location>
        <begin position="1"/>
        <end position="34"/>
    </location>
</feature>
<dbReference type="Pfam" id="PF00011">
    <property type="entry name" value="HSP20"/>
    <property type="match status" value="1"/>
</dbReference>
<dbReference type="Gene3D" id="2.60.40.790">
    <property type="match status" value="1"/>
</dbReference>
<organism evidence="5 6">
    <name type="scientific">Methanobrevibacter millerae</name>
    <dbReference type="NCBI Taxonomy" id="230361"/>
    <lineage>
        <taxon>Archaea</taxon>
        <taxon>Methanobacteriati</taxon>
        <taxon>Methanobacteriota</taxon>
        <taxon>Methanomada group</taxon>
        <taxon>Methanobacteria</taxon>
        <taxon>Methanobacteriales</taxon>
        <taxon>Methanobacteriaceae</taxon>
        <taxon>Methanobrevibacter</taxon>
    </lineage>
</organism>
<gene>
    <name evidence="5" type="ORF">E7Z74_05185</name>
</gene>
<feature type="compositionally biased region" description="Basic and acidic residues" evidence="3">
    <location>
        <begin position="1"/>
        <end position="16"/>
    </location>
</feature>
<proteinExistence type="inferred from homology"/>
<protein>
    <submittedName>
        <fullName evidence="5">Hsp20/alpha crystallin family protein</fullName>
    </submittedName>
</protein>
<evidence type="ECO:0000313" key="6">
    <source>
        <dbReference type="Proteomes" id="UP000713479"/>
    </source>
</evidence>
<evidence type="ECO:0000313" key="5">
    <source>
        <dbReference type="EMBL" id="MBE6510643.1"/>
    </source>
</evidence>
<dbReference type="PROSITE" id="PS01031">
    <property type="entry name" value="SHSP"/>
    <property type="match status" value="1"/>
</dbReference>
<dbReference type="AlphaFoldDB" id="A0A8T3VHF2"/>
<comment type="similarity">
    <text evidence="1 2">Belongs to the small heat shock protein (HSP20) family.</text>
</comment>
<dbReference type="InterPro" id="IPR031107">
    <property type="entry name" value="Small_HSP"/>
</dbReference>
<reference evidence="5" key="1">
    <citation type="submission" date="2019-04" db="EMBL/GenBank/DDBJ databases">
        <title>Evolution of Biomass-Degrading Anaerobic Consortia Revealed by Metagenomics.</title>
        <authorList>
            <person name="Peng X."/>
        </authorList>
    </citation>
    <scope>NUCLEOTIDE SEQUENCE</scope>
    <source>
        <strain evidence="5">SIG13</strain>
    </source>
</reference>
<evidence type="ECO:0000256" key="2">
    <source>
        <dbReference type="RuleBase" id="RU003616"/>
    </source>
</evidence>
<dbReference type="Proteomes" id="UP000713479">
    <property type="component" value="Unassembled WGS sequence"/>
</dbReference>
<feature type="domain" description="SHSP" evidence="4">
    <location>
        <begin position="84"/>
        <end position="207"/>
    </location>
</feature>
<comment type="caution">
    <text evidence="5">The sequence shown here is derived from an EMBL/GenBank/DDBJ whole genome shotgun (WGS) entry which is preliminary data.</text>
</comment>
<evidence type="ECO:0000256" key="3">
    <source>
        <dbReference type="SAM" id="MobiDB-lite"/>
    </source>
</evidence>
<accession>A0A8T3VHF2</accession>
<dbReference type="CDD" id="cd06464">
    <property type="entry name" value="ACD_sHsps-like"/>
    <property type="match status" value="1"/>
</dbReference>
<dbReference type="InterPro" id="IPR008978">
    <property type="entry name" value="HSP20-like_chaperone"/>
</dbReference>
<dbReference type="SUPFAM" id="SSF49764">
    <property type="entry name" value="HSP20-like chaperones"/>
    <property type="match status" value="1"/>
</dbReference>
<feature type="compositionally biased region" description="Basic and acidic residues" evidence="3">
    <location>
        <begin position="23"/>
        <end position="34"/>
    </location>
</feature>
<dbReference type="PANTHER" id="PTHR11527">
    <property type="entry name" value="HEAT-SHOCK PROTEIN 20 FAMILY MEMBER"/>
    <property type="match status" value="1"/>
</dbReference>
<dbReference type="InterPro" id="IPR002068">
    <property type="entry name" value="A-crystallin/Hsp20_dom"/>
</dbReference>
<dbReference type="EMBL" id="SUTF01000006">
    <property type="protein sequence ID" value="MBE6510643.1"/>
    <property type="molecule type" value="Genomic_DNA"/>
</dbReference>
<evidence type="ECO:0000256" key="1">
    <source>
        <dbReference type="PROSITE-ProRule" id="PRU00285"/>
    </source>
</evidence>
<name>A0A8T3VHF2_9EURY</name>
<sequence length="207" mass="23776">MVKEDVLEEKMSERKEKLHAKKEKAEEKAEEKINKTKDKYEEKKEKTKVYSEKFVSDLNTTIDEFKDNLKSMQKYADEKINEYKNATISNLAVDLVESDDIYYLKVAVPGLSKEDVEIEAGDNDIVITATFKPFVEELGFVKEEDDEDEEEVDVRIIASELTVGKCSKTVRFENSIDVEKIKAKYSTGVILITIPKLVIPKHKVTVE</sequence>
<evidence type="ECO:0000259" key="4">
    <source>
        <dbReference type="PROSITE" id="PS01031"/>
    </source>
</evidence>